<gene>
    <name evidence="9" type="ORF">GGH94_000931</name>
</gene>
<keyword evidence="7" id="KW-0812">Transmembrane</keyword>
<evidence type="ECO:0000313" key="10">
    <source>
        <dbReference type="Proteomes" id="UP001140074"/>
    </source>
</evidence>
<feature type="transmembrane region" description="Helical" evidence="7">
    <location>
        <begin position="191"/>
        <end position="212"/>
    </location>
</feature>
<keyword evidence="3" id="KW-0479">Metal-binding</keyword>
<dbReference type="GO" id="GO:0016020">
    <property type="term" value="C:membrane"/>
    <property type="evidence" value="ECO:0007669"/>
    <property type="project" value="UniProtKB-SubCell"/>
</dbReference>
<comment type="subcellular location">
    <subcellularLocation>
        <location evidence="1">Membrane</location>
        <topology evidence="1">Peripheral membrane protein</topology>
    </subcellularLocation>
</comment>
<proteinExistence type="inferred from homology"/>
<comment type="similarity">
    <text evidence="2">Belongs to the CDIP1/LITAF family.</text>
</comment>
<dbReference type="Pfam" id="PF10601">
    <property type="entry name" value="zf-LITAF-like"/>
    <property type="match status" value="1"/>
</dbReference>
<dbReference type="SMART" id="SM00714">
    <property type="entry name" value="LITAF"/>
    <property type="match status" value="1"/>
</dbReference>
<evidence type="ECO:0000256" key="4">
    <source>
        <dbReference type="ARBA" id="ARBA00022833"/>
    </source>
</evidence>
<reference evidence="9" key="1">
    <citation type="submission" date="2022-07" db="EMBL/GenBank/DDBJ databases">
        <title>Phylogenomic reconstructions and comparative analyses of Kickxellomycotina fungi.</title>
        <authorList>
            <person name="Reynolds N.K."/>
            <person name="Stajich J.E."/>
            <person name="Barry K."/>
            <person name="Grigoriev I.V."/>
            <person name="Crous P."/>
            <person name="Smith M.E."/>
        </authorList>
    </citation>
    <scope>NUCLEOTIDE SEQUENCE</scope>
    <source>
        <strain evidence="9">RSA 476</strain>
    </source>
</reference>
<evidence type="ECO:0000256" key="6">
    <source>
        <dbReference type="SAM" id="MobiDB-lite"/>
    </source>
</evidence>
<evidence type="ECO:0000256" key="5">
    <source>
        <dbReference type="ARBA" id="ARBA00023136"/>
    </source>
</evidence>
<dbReference type="InterPro" id="IPR006629">
    <property type="entry name" value="LITAF"/>
</dbReference>
<evidence type="ECO:0000259" key="8">
    <source>
        <dbReference type="PROSITE" id="PS51837"/>
    </source>
</evidence>
<keyword evidence="5 7" id="KW-0472">Membrane</keyword>
<keyword evidence="4" id="KW-0862">Zinc</keyword>
<dbReference type="InterPro" id="IPR037519">
    <property type="entry name" value="LITAF_fam"/>
</dbReference>
<dbReference type="PROSITE" id="PS51837">
    <property type="entry name" value="LITAF"/>
    <property type="match status" value="1"/>
</dbReference>
<dbReference type="PANTHER" id="PTHR23292:SF6">
    <property type="entry name" value="FI16602P1-RELATED"/>
    <property type="match status" value="1"/>
</dbReference>
<dbReference type="AlphaFoldDB" id="A0A9W8IMB3"/>
<comment type="caution">
    <text evidence="9">The sequence shown here is derived from an EMBL/GenBank/DDBJ whole genome shotgun (WGS) entry which is preliminary data.</text>
</comment>
<dbReference type="PANTHER" id="PTHR23292">
    <property type="entry name" value="LIPOPOLYSACCHARIDE-INDUCED TUMOR NECROSIS FACTOR-ALPHA FACTOR"/>
    <property type="match status" value="1"/>
</dbReference>
<dbReference type="GO" id="GO:0008270">
    <property type="term" value="F:zinc ion binding"/>
    <property type="evidence" value="ECO:0007669"/>
    <property type="project" value="TreeGrafter"/>
</dbReference>
<feature type="compositionally biased region" description="Polar residues" evidence="6">
    <location>
        <begin position="105"/>
        <end position="119"/>
    </location>
</feature>
<accession>A0A9W8IMB3</accession>
<name>A0A9W8IMB3_9FUNG</name>
<keyword evidence="7" id="KW-1133">Transmembrane helix</keyword>
<feature type="domain" description="LITAF" evidence="8">
    <location>
        <begin position="152"/>
        <end position="234"/>
    </location>
</feature>
<sequence>MVSKLHQPITEEPNEQTSNDQGGDSRRNTQSEYSSTNRYSYGGYSQQAAEYPPTTGPSQFSKQDREMPMPIPYLGEATSRSHADNPDAQLSSTVGDLFEDHAPSAQQRTWNGEPLQTQPHDQDQDQEQAYRSQQAGMREPMLPDGDDMYTPAPPIGPSAAGSLGRQSQTVECPWCHAVVSTRVKRKIGAKAGGAAALVAFIAWPLFWVPLLIPGLQRKTHYCPSCNRKIGRGRRNV</sequence>
<evidence type="ECO:0000256" key="7">
    <source>
        <dbReference type="SAM" id="Phobius"/>
    </source>
</evidence>
<organism evidence="9 10">
    <name type="scientific">Coemansia aciculifera</name>
    <dbReference type="NCBI Taxonomy" id="417176"/>
    <lineage>
        <taxon>Eukaryota</taxon>
        <taxon>Fungi</taxon>
        <taxon>Fungi incertae sedis</taxon>
        <taxon>Zoopagomycota</taxon>
        <taxon>Kickxellomycotina</taxon>
        <taxon>Kickxellomycetes</taxon>
        <taxon>Kickxellales</taxon>
        <taxon>Kickxellaceae</taxon>
        <taxon>Coemansia</taxon>
    </lineage>
</organism>
<protein>
    <recommendedName>
        <fullName evidence="8">LITAF domain-containing protein</fullName>
    </recommendedName>
</protein>
<evidence type="ECO:0000313" key="9">
    <source>
        <dbReference type="EMBL" id="KAJ2867302.1"/>
    </source>
</evidence>
<feature type="region of interest" description="Disordered" evidence="6">
    <location>
        <begin position="105"/>
        <end position="163"/>
    </location>
</feature>
<dbReference type="EMBL" id="JANBUY010000021">
    <property type="protein sequence ID" value="KAJ2867302.1"/>
    <property type="molecule type" value="Genomic_DNA"/>
</dbReference>
<feature type="compositionally biased region" description="Polar residues" evidence="6">
    <location>
        <begin position="30"/>
        <end position="48"/>
    </location>
</feature>
<evidence type="ECO:0000256" key="2">
    <source>
        <dbReference type="ARBA" id="ARBA00005975"/>
    </source>
</evidence>
<feature type="region of interest" description="Disordered" evidence="6">
    <location>
        <begin position="1"/>
        <end position="91"/>
    </location>
</feature>
<keyword evidence="10" id="KW-1185">Reference proteome</keyword>
<dbReference type="Proteomes" id="UP001140074">
    <property type="component" value="Unassembled WGS sequence"/>
</dbReference>
<evidence type="ECO:0000256" key="3">
    <source>
        <dbReference type="ARBA" id="ARBA00022723"/>
    </source>
</evidence>
<evidence type="ECO:0000256" key="1">
    <source>
        <dbReference type="ARBA" id="ARBA00004170"/>
    </source>
</evidence>